<evidence type="ECO:0000313" key="1">
    <source>
        <dbReference type="EMBL" id="TFK73562.1"/>
    </source>
</evidence>
<accession>A0ACD3B7J3</accession>
<protein>
    <submittedName>
        <fullName evidence="1">Pyruvate decarboxylase THI3</fullName>
    </submittedName>
</protein>
<evidence type="ECO:0000313" key="2">
    <source>
        <dbReference type="Proteomes" id="UP000308600"/>
    </source>
</evidence>
<reference evidence="1 2" key="1">
    <citation type="journal article" date="2019" name="Nat. Ecol. Evol.">
        <title>Megaphylogeny resolves global patterns of mushroom evolution.</title>
        <authorList>
            <person name="Varga T."/>
            <person name="Krizsan K."/>
            <person name="Foldi C."/>
            <person name="Dima B."/>
            <person name="Sanchez-Garcia M."/>
            <person name="Sanchez-Ramirez S."/>
            <person name="Szollosi G.J."/>
            <person name="Szarkandi J.G."/>
            <person name="Papp V."/>
            <person name="Albert L."/>
            <person name="Andreopoulos W."/>
            <person name="Angelini C."/>
            <person name="Antonin V."/>
            <person name="Barry K.W."/>
            <person name="Bougher N.L."/>
            <person name="Buchanan P."/>
            <person name="Buyck B."/>
            <person name="Bense V."/>
            <person name="Catcheside P."/>
            <person name="Chovatia M."/>
            <person name="Cooper J."/>
            <person name="Damon W."/>
            <person name="Desjardin D."/>
            <person name="Finy P."/>
            <person name="Geml J."/>
            <person name="Haridas S."/>
            <person name="Hughes K."/>
            <person name="Justo A."/>
            <person name="Karasinski D."/>
            <person name="Kautmanova I."/>
            <person name="Kiss B."/>
            <person name="Kocsube S."/>
            <person name="Kotiranta H."/>
            <person name="LaButti K.M."/>
            <person name="Lechner B.E."/>
            <person name="Liimatainen K."/>
            <person name="Lipzen A."/>
            <person name="Lukacs Z."/>
            <person name="Mihaltcheva S."/>
            <person name="Morgado L.N."/>
            <person name="Niskanen T."/>
            <person name="Noordeloos M.E."/>
            <person name="Ohm R.A."/>
            <person name="Ortiz-Santana B."/>
            <person name="Ovrebo C."/>
            <person name="Racz N."/>
            <person name="Riley R."/>
            <person name="Savchenko A."/>
            <person name="Shiryaev A."/>
            <person name="Soop K."/>
            <person name="Spirin V."/>
            <person name="Szebenyi C."/>
            <person name="Tomsovsky M."/>
            <person name="Tulloss R.E."/>
            <person name="Uehling J."/>
            <person name="Grigoriev I.V."/>
            <person name="Vagvolgyi C."/>
            <person name="Papp T."/>
            <person name="Martin F.M."/>
            <person name="Miettinen O."/>
            <person name="Hibbett D.S."/>
            <person name="Nagy L.G."/>
        </authorList>
    </citation>
    <scope>NUCLEOTIDE SEQUENCE [LARGE SCALE GENOMIC DNA]</scope>
    <source>
        <strain evidence="1 2">NL-1719</strain>
    </source>
</reference>
<keyword evidence="2" id="KW-1185">Reference proteome</keyword>
<keyword evidence="1" id="KW-0670">Pyruvate</keyword>
<name>A0ACD3B7J3_9AGAR</name>
<organism evidence="1 2">
    <name type="scientific">Pluteus cervinus</name>
    <dbReference type="NCBI Taxonomy" id="181527"/>
    <lineage>
        <taxon>Eukaryota</taxon>
        <taxon>Fungi</taxon>
        <taxon>Dikarya</taxon>
        <taxon>Basidiomycota</taxon>
        <taxon>Agaricomycotina</taxon>
        <taxon>Agaricomycetes</taxon>
        <taxon>Agaricomycetidae</taxon>
        <taxon>Agaricales</taxon>
        <taxon>Pluteineae</taxon>
        <taxon>Pluteaceae</taxon>
        <taxon>Pluteus</taxon>
    </lineage>
</organism>
<gene>
    <name evidence="1" type="ORF">BDN72DRAFT_165049</name>
</gene>
<dbReference type="Proteomes" id="UP000308600">
    <property type="component" value="Unassembled WGS sequence"/>
</dbReference>
<dbReference type="EMBL" id="ML208274">
    <property type="protein sequence ID" value="TFK73562.1"/>
    <property type="molecule type" value="Genomic_DNA"/>
</dbReference>
<proteinExistence type="predicted"/>
<sequence length="606" mass="66258">MSASTEDATHLQAEVDRLRLQFKNLKADRDMGHISIGNYLLTRLEQLGVKSMFGVPGDFNLGFLDLVEDFPTIDWVGNCNELNAAYAADGYARVNQQSLGVVLTTFGVGELSAINGVAGAFSEMVPVLHIVGAPSTGQQKAKAMLHHTLGDGRYLAYTRASEQFTVAQAALGNTDAAALEIDRVLLECITKARPVYLTLPADLVHSEIPADRLSIPLTRNYPLNDPSVEEYVLDLIVKQVQAADADVIVLVDACTIRHDVRKELNEFIRRTGFPVYAAPMGKTAVDENYPRFGGIYIGSISHPEVKEKVESAKMILSVGALKSDFNTGNFSYNIPPTKTVELHSDHTHVQYAQFPGIGMKRLFPKLTDRLEPFKQAALKLDVPPFSAVPPDDPTPIINHAWLWPTVGSFFRPKDVIVTETGTANFGILDIPLPEKSIILNQILWGSIGWSVGSTLGAALAARESGLGRTILFVGDGSLQLTVQELSVMIRKGLKPIVFVLNNSGYTIEKYIHGKHRHYNNIADWTWTSLLTTLNDGGRVPTKSYKVSTKQEFSQLLQDEKFARADCMQLVEIIMPALDAPRALEVQAEMSGKSNVFSAAAAAGVAQ</sequence>